<reference evidence="6" key="1">
    <citation type="submission" date="2012-12" db="EMBL/GenBank/DDBJ databases">
        <authorList>
            <person name="Hellsten U."/>
            <person name="Grimwood J."/>
            <person name="Chapman J.A."/>
            <person name="Shapiro H."/>
            <person name="Aerts A."/>
            <person name="Otillar R.P."/>
            <person name="Terry A.Y."/>
            <person name="Boore J.L."/>
            <person name="Simakov O."/>
            <person name="Marletaz F."/>
            <person name="Cho S.-J."/>
            <person name="Edsinger-Gonzales E."/>
            <person name="Havlak P."/>
            <person name="Kuo D.-H."/>
            <person name="Larsson T."/>
            <person name="Lv J."/>
            <person name="Arendt D."/>
            <person name="Savage R."/>
            <person name="Osoegawa K."/>
            <person name="de Jong P."/>
            <person name="Lindberg D.R."/>
            <person name="Seaver E.C."/>
            <person name="Weisblat D.A."/>
            <person name="Putnam N.H."/>
            <person name="Grigoriev I.V."/>
            <person name="Rokhsar D.S."/>
        </authorList>
    </citation>
    <scope>NUCLEOTIDE SEQUENCE</scope>
</reference>
<dbReference type="EnsemblMetazoa" id="HelroT185664">
    <property type="protein sequence ID" value="HelroP185664"/>
    <property type="gene ID" value="HelroG185664"/>
</dbReference>
<dbReference type="GeneID" id="20210239"/>
<feature type="compositionally biased region" description="Polar residues" evidence="3">
    <location>
        <begin position="494"/>
        <end position="507"/>
    </location>
</feature>
<dbReference type="InterPro" id="IPR008383">
    <property type="entry name" value="API5"/>
</dbReference>
<feature type="region of interest" description="Disordered" evidence="3">
    <location>
        <begin position="442"/>
        <end position="507"/>
    </location>
</feature>
<dbReference type="eggNOG" id="KOG2213">
    <property type="taxonomic scope" value="Eukaryota"/>
</dbReference>
<dbReference type="RefSeq" id="XP_009018753.1">
    <property type="nucleotide sequence ID" value="XM_009020505.1"/>
</dbReference>
<protein>
    <recommendedName>
        <fullName evidence="7">Apoptosis inhibitor 5</fullName>
    </recommendedName>
</protein>
<dbReference type="Proteomes" id="UP000015101">
    <property type="component" value="Unassembled WGS sequence"/>
</dbReference>
<gene>
    <name evidence="5" type="primary">20210239</name>
    <name evidence="4" type="ORF">HELRODRAFT_185664</name>
</gene>
<keyword evidence="6" id="KW-1185">Reference proteome</keyword>
<dbReference type="KEGG" id="hro:HELRODRAFT_185664"/>
<evidence type="ECO:0008006" key="7">
    <source>
        <dbReference type="Google" id="ProtNLM"/>
    </source>
</evidence>
<dbReference type="SUPFAM" id="SSF48371">
    <property type="entry name" value="ARM repeat"/>
    <property type="match status" value="1"/>
</dbReference>
<dbReference type="AlphaFoldDB" id="T1FN41"/>
<dbReference type="PANTHER" id="PTHR12758:SF19">
    <property type="entry name" value="APOPTOSIS INHIBITOR 5"/>
    <property type="match status" value="1"/>
</dbReference>
<evidence type="ECO:0000256" key="3">
    <source>
        <dbReference type="SAM" id="MobiDB-lite"/>
    </source>
</evidence>
<dbReference type="GO" id="GO:0006915">
    <property type="term" value="P:apoptotic process"/>
    <property type="evidence" value="ECO:0007669"/>
    <property type="project" value="UniProtKB-KW"/>
</dbReference>
<dbReference type="GO" id="GO:0003723">
    <property type="term" value="F:RNA binding"/>
    <property type="evidence" value="ECO:0000318"/>
    <property type="project" value="GO_Central"/>
</dbReference>
<sequence length="507" mass="56753">MATIDDLYGYSAQLDGAKDKISQHTDVYKSILKGFEGTSNEKRLSSQLAAKYFKHFTQFAEETLESMFDLCEDSDVTVRKQAIKDLTVICKVTSKNCQKVADILVQLLQSSDNLEVSLVQMSLMSLLRLDTKATLAGVFGQIMLGDEVVREKAISFLVTKCKVMVSEEILSKDGAEEFLITQSKKVMEDVTGEEFVSFMKVLSSLPSLSSLQGRQQLLDIIADQIDLNAKVDVTDPDNLNCLMQCVEQASHLFSKNVHSNRFVQHMCLNVMPQVNDKSMPADMLLNVFKLLADMSVYCTSLNDADACVKCIYDHLITYMPQAPSNQTAGDTNNFPKFEFSYVECLMFAFHQLARLHRNFLTSDQHADRLKDFRARLQYFARGVQAYIKSLKSAQPTDSNHDVKKLALKTTMNINTLIKDLFHNPPSYKASITLSYKEDAAADQSDSNRQGLKRQAAPAVTTSSSSTSFSGVQSKRVRTEQARYAPPGGKFSRNPDLNRNVASSRKAW</sequence>
<accession>T1FN41</accession>
<feature type="compositionally biased region" description="Low complexity" evidence="3">
    <location>
        <begin position="460"/>
        <end position="469"/>
    </location>
</feature>
<dbReference type="InParanoid" id="T1FN41"/>
<evidence type="ECO:0000313" key="5">
    <source>
        <dbReference type="EnsemblMetazoa" id="HelroP185664"/>
    </source>
</evidence>
<dbReference type="PANTHER" id="PTHR12758">
    <property type="entry name" value="APOPTOSIS INHIBITOR 5-RELATED"/>
    <property type="match status" value="1"/>
</dbReference>
<reference evidence="5" key="3">
    <citation type="submission" date="2015-06" db="UniProtKB">
        <authorList>
            <consortium name="EnsemblMetazoa"/>
        </authorList>
    </citation>
    <scope>IDENTIFICATION</scope>
</reference>
<evidence type="ECO:0000313" key="4">
    <source>
        <dbReference type="EMBL" id="ESO03060.1"/>
    </source>
</evidence>
<dbReference type="Gene3D" id="1.25.10.10">
    <property type="entry name" value="Leucine-rich Repeat Variant"/>
    <property type="match status" value="1"/>
</dbReference>
<dbReference type="EMBL" id="AMQM01004763">
    <property type="status" value="NOT_ANNOTATED_CDS"/>
    <property type="molecule type" value="Genomic_DNA"/>
</dbReference>
<reference evidence="4 6" key="2">
    <citation type="journal article" date="2013" name="Nature">
        <title>Insights into bilaterian evolution from three spiralian genomes.</title>
        <authorList>
            <person name="Simakov O."/>
            <person name="Marletaz F."/>
            <person name="Cho S.J."/>
            <person name="Edsinger-Gonzales E."/>
            <person name="Havlak P."/>
            <person name="Hellsten U."/>
            <person name="Kuo D.H."/>
            <person name="Larsson T."/>
            <person name="Lv J."/>
            <person name="Arendt D."/>
            <person name="Savage R."/>
            <person name="Osoegawa K."/>
            <person name="de Jong P."/>
            <person name="Grimwood J."/>
            <person name="Chapman J.A."/>
            <person name="Shapiro H."/>
            <person name="Aerts A."/>
            <person name="Otillar R.P."/>
            <person name="Terry A.Y."/>
            <person name="Boore J.L."/>
            <person name="Grigoriev I.V."/>
            <person name="Lindberg D.R."/>
            <person name="Seaver E.C."/>
            <person name="Weisblat D.A."/>
            <person name="Putnam N.H."/>
            <person name="Rokhsar D.S."/>
        </authorList>
    </citation>
    <scope>NUCLEOTIDE SEQUENCE</scope>
</reference>
<dbReference type="OrthoDB" id="19224at2759"/>
<dbReference type="GO" id="GO:0043066">
    <property type="term" value="P:negative regulation of apoptotic process"/>
    <property type="evidence" value="ECO:0000318"/>
    <property type="project" value="GO_Central"/>
</dbReference>
<organism evidence="5 6">
    <name type="scientific">Helobdella robusta</name>
    <name type="common">Californian leech</name>
    <dbReference type="NCBI Taxonomy" id="6412"/>
    <lineage>
        <taxon>Eukaryota</taxon>
        <taxon>Metazoa</taxon>
        <taxon>Spiralia</taxon>
        <taxon>Lophotrochozoa</taxon>
        <taxon>Annelida</taxon>
        <taxon>Clitellata</taxon>
        <taxon>Hirudinea</taxon>
        <taxon>Rhynchobdellida</taxon>
        <taxon>Glossiphoniidae</taxon>
        <taxon>Helobdella</taxon>
    </lineage>
</organism>
<dbReference type="STRING" id="6412.T1FN41"/>
<dbReference type="CTD" id="20210239"/>
<dbReference type="EMBL" id="KB096676">
    <property type="protein sequence ID" value="ESO03060.1"/>
    <property type="molecule type" value="Genomic_DNA"/>
</dbReference>
<dbReference type="InterPro" id="IPR016024">
    <property type="entry name" value="ARM-type_fold"/>
</dbReference>
<dbReference type="OMA" id="RCIKFLA"/>
<proteinExistence type="inferred from homology"/>
<dbReference type="GO" id="GO:0005634">
    <property type="term" value="C:nucleus"/>
    <property type="evidence" value="ECO:0000318"/>
    <property type="project" value="GO_Central"/>
</dbReference>
<evidence type="ECO:0000256" key="2">
    <source>
        <dbReference type="ARBA" id="ARBA00022703"/>
    </source>
</evidence>
<evidence type="ECO:0000313" key="6">
    <source>
        <dbReference type="Proteomes" id="UP000015101"/>
    </source>
</evidence>
<dbReference type="InterPro" id="IPR011989">
    <property type="entry name" value="ARM-like"/>
</dbReference>
<comment type="similarity">
    <text evidence="1">Belongs to the API5 family.</text>
</comment>
<evidence type="ECO:0000256" key="1">
    <source>
        <dbReference type="ARBA" id="ARBA00009515"/>
    </source>
</evidence>
<dbReference type="Pfam" id="PF05918">
    <property type="entry name" value="API5"/>
    <property type="match status" value="1"/>
</dbReference>
<dbReference type="HOGENOM" id="CLU_037809_1_0_1"/>
<dbReference type="FunCoup" id="T1FN41">
    <property type="interactions" value="2402"/>
</dbReference>
<keyword evidence="2" id="KW-0053">Apoptosis</keyword>
<name>T1FN41_HELRO</name>